<dbReference type="OrthoDB" id="1707128at2"/>
<dbReference type="eggNOG" id="COG2856">
    <property type="taxonomic scope" value="Bacteria"/>
</dbReference>
<dbReference type="STRING" id="1423775.FD03_GL002288"/>
<evidence type="ECO:0000313" key="2">
    <source>
        <dbReference type="Proteomes" id="UP000051248"/>
    </source>
</evidence>
<keyword evidence="2" id="KW-1185">Reference proteome</keyword>
<evidence type="ECO:0008006" key="3">
    <source>
        <dbReference type="Google" id="ProtNLM"/>
    </source>
</evidence>
<evidence type="ECO:0000313" key="1">
    <source>
        <dbReference type="EMBL" id="KRK78514.1"/>
    </source>
</evidence>
<dbReference type="EMBL" id="AZDZ01000022">
    <property type="protein sequence ID" value="KRK78514.1"/>
    <property type="molecule type" value="Genomic_DNA"/>
</dbReference>
<dbReference type="Proteomes" id="UP000051248">
    <property type="component" value="Unassembled WGS sequence"/>
</dbReference>
<reference evidence="1 2" key="1">
    <citation type="journal article" date="2015" name="Genome Announc.">
        <title>Expanding the biotechnology potential of lactobacilli through comparative genomics of 213 strains and associated genera.</title>
        <authorList>
            <person name="Sun Z."/>
            <person name="Harris H.M."/>
            <person name="McCann A."/>
            <person name="Guo C."/>
            <person name="Argimon S."/>
            <person name="Zhang W."/>
            <person name="Yang X."/>
            <person name="Jeffery I.B."/>
            <person name="Cooney J.C."/>
            <person name="Kagawa T.F."/>
            <person name="Liu W."/>
            <person name="Song Y."/>
            <person name="Salvetti E."/>
            <person name="Wrobel A."/>
            <person name="Rasinkangas P."/>
            <person name="Parkhill J."/>
            <person name="Rea M.C."/>
            <person name="O'Sullivan O."/>
            <person name="Ritari J."/>
            <person name="Douillard F.P."/>
            <person name="Paul Ross R."/>
            <person name="Yang R."/>
            <person name="Briner A.E."/>
            <person name="Felis G.E."/>
            <person name="de Vos W.M."/>
            <person name="Barrangou R."/>
            <person name="Klaenhammer T.R."/>
            <person name="Caufield P.W."/>
            <person name="Cui Y."/>
            <person name="Zhang H."/>
            <person name="O'Toole P.W."/>
        </authorList>
    </citation>
    <scope>NUCLEOTIDE SEQUENCE [LARGE SCALE GENOMIC DNA]</scope>
    <source>
        <strain evidence="1 2">DSM 19682</strain>
    </source>
</reference>
<comment type="caution">
    <text evidence="1">The sequence shown here is derived from an EMBL/GenBank/DDBJ whole genome shotgun (WGS) entry which is preliminary data.</text>
</comment>
<name>A0A0R1KF45_9LACO</name>
<accession>A0A0R1KF45</accession>
<dbReference type="PATRIC" id="fig|1423775.4.peg.2327"/>
<organism evidence="1 2">
    <name type="scientific">Companilactobacillus nodensis DSM 19682 = JCM 14932 = NBRC 107160</name>
    <dbReference type="NCBI Taxonomy" id="1423775"/>
    <lineage>
        <taxon>Bacteria</taxon>
        <taxon>Bacillati</taxon>
        <taxon>Bacillota</taxon>
        <taxon>Bacilli</taxon>
        <taxon>Lactobacillales</taxon>
        <taxon>Lactobacillaceae</taxon>
        <taxon>Companilactobacillus</taxon>
    </lineage>
</organism>
<dbReference type="RefSeq" id="WP_025024567.1">
    <property type="nucleotide sequence ID" value="NZ_AZDZ01000022.1"/>
</dbReference>
<protein>
    <recommendedName>
        <fullName evidence="3">IrrE N-terminal-like domain-containing protein</fullName>
    </recommendedName>
</protein>
<dbReference type="AlphaFoldDB" id="A0A0R1KF45"/>
<gene>
    <name evidence="1" type="ORF">FD03_GL002288</name>
</gene>
<proteinExistence type="predicted"/>
<sequence length="152" mass="17549">MNRLERTINKYESNINFVYKTDMPPGLDALTVGNNVFLTTRCGFTDTLQHVGEEIGHVQTTVGNISKYKTADDLNQERKARQRGYCLIVDLDSIIACYQAGIRTPWEMSDFFEVSESYMWKAIDTYRIKRGIDFTYKGYKFNLNNGLTMSKI</sequence>